<dbReference type="InterPro" id="IPR014729">
    <property type="entry name" value="Rossmann-like_a/b/a_fold"/>
</dbReference>
<keyword evidence="1" id="KW-0808">Transferase</keyword>
<dbReference type="AlphaFoldDB" id="A0A0G0X6K0"/>
<dbReference type="Pfam" id="PF01467">
    <property type="entry name" value="CTP_transf_like"/>
    <property type="match status" value="1"/>
</dbReference>
<gene>
    <name evidence="4" type="ORF">UU29_C0007G0132</name>
</gene>
<dbReference type="Gene3D" id="3.40.50.620">
    <property type="entry name" value="HUPs"/>
    <property type="match status" value="1"/>
</dbReference>
<dbReference type="GO" id="GO:0016779">
    <property type="term" value="F:nucleotidyltransferase activity"/>
    <property type="evidence" value="ECO:0007669"/>
    <property type="project" value="UniProtKB-KW"/>
</dbReference>
<protein>
    <recommendedName>
        <fullName evidence="3">Cytidyltransferase-like domain-containing protein</fullName>
    </recommendedName>
</protein>
<organism evidence="4 5">
    <name type="scientific">Candidatus Daviesbacteria bacterium GW2011_GWA2_40_9</name>
    <dbReference type="NCBI Taxonomy" id="1618424"/>
    <lineage>
        <taxon>Bacteria</taxon>
        <taxon>Candidatus Daviesiibacteriota</taxon>
    </lineage>
</organism>
<evidence type="ECO:0000259" key="3">
    <source>
        <dbReference type="Pfam" id="PF01467"/>
    </source>
</evidence>
<comment type="caution">
    <text evidence="4">The sequence shown here is derived from an EMBL/GenBank/DDBJ whole genome shotgun (WGS) entry which is preliminary data.</text>
</comment>
<dbReference type="PANTHER" id="PTHR43793">
    <property type="entry name" value="FAD SYNTHASE"/>
    <property type="match status" value="1"/>
</dbReference>
<evidence type="ECO:0000313" key="5">
    <source>
        <dbReference type="Proteomes" id="UP000034601"/>
    </source>
</evidence>
<evidence type="ECO:0000256" key="2">
    <source>
        <dbReference type="ARBA" id="ARBA00022695"/>
    </source>
</evidence>
<keyword evidence="2" id="KW-0548">Nucleotidyltransferase</keyword>
<evidence type="ECO:0000256" key="1">
    <source>
        <dbReference type="ARBA" id="ARBA00022679"/>
    </source>
</evidence>
<dbReference type="SUPFAM" id="SSF52374">
    <property type="entry name" value="Nucleotidylyl transferase"/>
    <property type="match status" value="1"/>
</dbReference>
<name>A0A0G0X6K0_9BACT</name>
<sequence length="192" mass="21601">MSIELGTTLEVDQYRDPLLPTAERVIPIERLVGLLREAHGQYLVGATSGTFDLLHLGHLRYLERLAYEVYSRLGAGRKGLVVVGVNSDESTRRNKGGRTNGRPVMDERTRAEIVAGLRCVDLTFIFDDDLQLAQLHVDLFQVFTGSDHKPEDRPEVSLMKQSGTFIISVDPEEERPGATTDIIKKIREHNIY</sequence>
<dbReference type="NCBIfam" id="TIGR00125">
    <property type="entry name" value="cyt_tran_rel"/>
    <property type="match status" value="1"/>
</dbReference>
<dbReference type="EMBL" id="LCAB01000007">
    <property type="protein sequence ID" value="KKR83262.1"/>
    <property type="molecule type" value="Genomic_DNA"/>
</dbReference>
<evidence type="ECO:0000313" key="4">
    <source>
        <dbReference type="EMBL" id="KKR83262.1"/>
    </source>
</evidence>
<proteinExistence type="predicted"/>
<dbReference type="PANTHER" id="PTHR43793:SF1">
    <property type="entry name" value="FAD SYNTHASE"/>
    <property type="match status" value="1"/>
</dbReference>
<dbReference type="Proteomes" id="UP000034601">
    <property type="component" value="Unassembled WGS sequence"/>
</dbReference>
<dbReference type="InterPro" id="IPR050385">
    <property type="entry name" value="Archaeal_FAD_synthase"/>
</dbReference>
<feature type="domain" description="Cytidyltransferase-like" evidence="3">
    <location>
        <begin position="47"/>
        <end position="132"/>
    </location>
</feature>
<reference evidence="4 5" key="1">
    <citation type="journal article" date="2015" name="Nature">
        <title>rRNA introns, odd ribosomes, and small enigmatic genomes across a large radiation of phyla.</title>
        <authorList>
            <person name="Brown C.T."/>
            <person name="Hug L.A."/>
            <person name="Thomas B.C."/>
            <person name="Sharon I."/>
            <person name="Castelle C.J."/>
            <person name="Singh A."/>
            <person name="Wilkins M.J."/>
            <person name="Williams K.H."/>
            <person name="Banfield J.F."/>
        </authorList>
    </citation>
    <scope>NUCLEOTIDE SEQUENCE [LARGE SCALE GENOMIC DNA]</scope>
</reference>
<dbReference type="InterPro" id="IPR004821">
    <property type="entry name" value="Cyt_trans-like"/>
</dbReference>
<accession>A0A0G0X6K0</accession>